<keyword evidence="7" id="KW-0472">Membrane</keyword>
<dbReference type="PANTHER" id="PTHR48090:SF3">
    <property type="entry name" value="UNDECAPRENYL-PHOSPHATE 4-DEOXY-4-FORMAMIDO-L-ARABINOSE TRANSFERASE"/>
    <property type="match status" value="1"/>
</dbReference>
<dbReference type="OrthoDB" id="9810303at2"/>
<dbReference type="CDD" id="cd04187">
    <property type="entry name" value="DPM1_like_bac"/>
    <property type="match status" value="1"/>
</dbReference>
<dbReference type="PANTHER" id="PTHR48090">
    <property type="entry name" value="UNDECAPRENYL-PHOSPHATE 4-DEOXY-4-FORMAMIDO-L-ARABINOSE TRANSFERASE-RELATED"/>
    <property type="match status" value="1"/>
</dbReference>
<keyword evidence="3 9" id="KW-0808">Transferase</keyword>
<keyword evidence="4" id="KW-0812">Transmembrane</keyword>
<keyword evidence="2" id="KW-0328">Glycosyltransferase</keyword>
<organism evidence="9 10">
    <name type="scientific">Paenibacillus pectinilyticus</name>
    <dbReference type="NCBI Taxonomy" id="512399"/>
    <lineage>
        <taxon>Bacteria</taxon>
        <taxon>Bacillati</taxon>
        <taxon>Bacillota</taxon>
        <taxon>Bacilli</taxon>
        <taxon>Bacillales</taxon>
        <taxon>Paenibacillaceae</taxon>
        <taxon>Paenibacillus</taxon>
    </lineage>
</organism>
<dbReference type="STRING" id="512399.A8709_05275"/>
<evidence type="ECO:0000256" key="3">
    <source>
        <dbReference type="ARBA" id="ARBA00022679"/>
    </source>
</evidence>
<evidence type="ECO:0000256" key="4">
    <source>
        <dbReference type="ARBA" id="ARBA00022692"/>
    </source>
</evidence>
<proteinExistence type="predicted"/>
<dbReference type="GO" id="GO:0009103">
    <property type="term" value="P:lipopolysaccharide biosynthetic process"/>
    <property type="evidence" value="ECO:0007669"/>
    <property type="project" value="UniProtKB-KW"/>
</dbReference>
<dbReference type="InterPro" id="IPR001173">
    <property type="entry name" value="Glyco_trans_2-like"/>
</dbReference>
<dbReference type="Proteomes" id="UP000093309">
    <property type="component" value="Unassembled WGS sequence"/>
</dbReference>
<evidence type="ECO:0000256" key="7">
    <source>
        <dbReference type="ARBA" id="ARBA00023136"/>
    </source>
</evidence>
<dbReference type="EMBL" id="LYPC01000028">
    <property type="protein sequence ID" value="OCT11104.1"/>
    <property type="molecule type" value="Genomic_DNA"/>
</dbReference>
<dbReference type="Pfam" id="PF00535">
    <property type="entry name" value="Glycos_transf_2"/>
    <property type="match status" value="1"/>
</dbReference>
<dbReference type="GO" id="GO:0099621">
    <property type="term" value="F:undecaprenyl-phosphate 4-deoxy-4-formamido-L-arabinose transferase activity"/>
    <property type="evidence" value="ECO:0007669"/>
    <property type="project" value="TreeGrafter"/>
</dbReference>
<evidence type="ECO:0000259" key="8">
    <source>
        <dbReference type="Pfam" id="PF00535"/>
    </source>
</evidence>
<evidence type="ECO:0000256" key="1">
    <source>
        <dbReference type="ARBA" id="ARBA00022475"/>
    </source>
</evidence>
<evidence type="ECO:0000313" key="10">
    <source>
        <dbReference type="Proteomes" id="UP000093309"/>
    </source>
</evidence>
<dbReference type="InterPro" id="IPR029044">
    <property type="entry name" value="Nucleotide-diphossugar_trans"/>
</dbReference>
<keyword evidence="5" id="KW-0448">Lipopolysaccharide biosynthesis</keyword>
<keyword evidence="10" id="KW-1185">Reference proteome</keyword>
<evidence type="ECO:0000256" key="2">
    <source>
        <dbReference type="ARBA" id="ARBA00022676"/>
    </source>
</evidence>
<keyword evidence="1" id="KW-1003">Cell membrane</keyword>
<evidence type="ECO:0000256" key="5">
    <source>
        <dbReference type="ARBA" id="ARBA00022985"/>
    </source>
</evidence>
<evidence type="ECO:0000313" key="9">
    <source>
        <dbReference type="EMBL" id="OCT11104.1"/>
    </source>
</evidence>
<dbReference type="Gene3D" id="3.90.550.10">
    <property type="entry name" value="Spore Coat Polysaccharide Biosynthesis Protein SpsA, Chain A"/>
    <property type="match status" value="1"/>
</dbReference>
<dbReference type="SUPFAM" id="SSF53448">
    <property type="entry name" value="Nucleotide-diphospho-sugar transferases"/>
    <property type="match status" value="1"/>
</dbReference>
<sequence>MMKLSIVAPIYNEEESIEALHKAITHAVKDRIESYEIVLVNDGSKDRSASILNKLASADPRVKVIHFERNCGQTAAIYAGMKQSSGELVALIDADLQTDPRDIFKLMPYIPQMDFVNGRRVHRQDTIVKKMSSRVGNAVRNWLTGDNIQDTGCPMKLLKREVVDSYYLYEGMHRFLPTLARMNGFQVIEVAVSHNERKFGVSKYGVLNRAFVGLMDAIVVGWLRKRVIRYQIMLNRKAPEQREA</sequence>
<feature type="domain" description="Glycosyltransferase 2-like" evidence="8">
    <location>
        <begin position="5"/>
        <end position="165"/>
    </location>
</feature>
<dbReference type="InterPro" id="IPR050256">
    <property type="entry name" value="Glycosyltransferase_2"/>
</dbReference>
<comment type="caution">
    <text evidence="9">The sequence shown here is derived from an EMBL/GenBank/DDBJ whole genome shotgun (WGS) entry which is preliminary data.</text>
</comment>
<name>A0A1C0ZSP3_9BACL</name>
<evidence type="ECO:0000256" key="6">
    <source>
        <dbReference type="ARBA" id="ARBA00022989"/>
    </source>
</evidence>
<protein>
    <submittedName>
        <fullName evidence="9">Glycosyl transferase</fullName>
    </submittedName>
</protein>
<gene>
    <name evidence="9" type="ORF">A8709_05275</name>
</gene>
<dbReference type="AlphaFoldDB" id="A0A1C0ZSP3"/>
<keyword evidence="6" id="KW-1133">Transmembrane helix</keyword>
<reference evidence="10" key="1">
    <citation type="submission" date="2016-05" db="EMBL/GenBank/DDBJ databases">
        <title>Paenibacillus oryzae. sp. nov., isolated from the rice root.</title>
        <authorList>
            <person name="Zhang J."/>
            <person name="Zhang X."/>
        </authorList>
    </citation>
    <scope>NUCLEOTIDE SEQUENCE [LARGE SCALE GENOMIC DNA]</scope>
    <source>
        <strain evidence="10">KCTC13222</strain>
    </source>
</reference>
<accession>A0A1C0ZSP3</accession>
<dbReference type="GO" id="GO:0005886">
    <property type="term" value="C:plasma membrane"/>
    <property type="evidence" value="ECO:0007669"/>
    <property type="project" value="TreeGrafter"/>
</dbReference>